<dbReference type="RefSeq" id="WP_179644994.1">
    <property type="nucleotide sequence ID" value="NZ_BAAAYY010000031.1"/>
</dbReference>
<evidence type="ECO:0000313" key="2">
    <source>
        <dbReference type="Proteomes" id="UP000589036"/>
    </source>
</evidence>
<evidence type="ECO:0000313" key="1">
    <source>
        <dbReference type="EMBL" id="NYE49312.1"/>
    </source>
</evidence>
<name>A0A852U1R9_9ACTN</name>
<protein>
    <submittedName>
        <fullName evidence="1">Uncharacterized protein</fullName>
    </submittedName>
</protein>
<comment type="caution">
    <text evidence="1">The sequence shown here is derived from an EMBL/GenBank/DDBJ whole genome shotgun (WGS) entry which is preliminary data.</text>
</comment>
<sequence>MRLVFTNAAEEAFDAYRERFVARAVDHARRERTEVSRLALEEVLDYKYGEPDAGGDGLVARWHAADVASLLLDWIPRAGGKPPAFEEVSTALRTWWALLSEEGWLDPRSDAPDALAAAIEEFADGHRYAMEHPAEHRIAAFMQRTMAEFGVDVSDPEQVAEFEARVDSGEIPMDLDLLADIAAGDVAPPPSLLAGPGRYGYTWRAPRLPEGEELAAAIERAPAIADERAAAPEERKDPEELWLEAYDGVPERLAARLGLEDEACYEAFGAEPDTLLEFVVTALFMERLALPASLITEITAAMGDLFEEDRPLTESESRRFGEAVAFLLDELERLGAVERETSGEDARRAGEPVIRLTALGEWAGFEELSVAGYAIRTFDELMGENAEVLVERAATGEPFTDADLDSWIAERDTAQAMRELIEVARRTDDCTHRAAVRAATAEHALVARPFYEGLRDHPDFGGQARSWLHNAGFAKDDEVTHEDLAWTMIDGIAAMARLDLMTDEQIADLPMRKSADGMPFLDIAVALDHPETGYLLGWIGENHPDAKIRKQARTTLFRHSSRTRENG</sequence>
<organism evidence="1 2">
    <name type="scientific">Spinactinospora alkalitolerans</name>
    <dbReference type="NCBI Taxonomy" id="687207"/>
    <lineage>
        <taxon>Bacteria</taxon>
        <taxon>Bacillati</taxon>
        <taxon>Actinomycetota</taxon>
        <taxon>Actinomycetes</taxon>
        <taxon>Streptosporangiales</taxon>
        <taxon>Nocardiopsidaceae</taxon>
        <taxon>Spinactinospora</taxon>
    </lineage>
</organism>
<dbReference type="EMBL" id="JACCCC010000001">
    <property type="protein sequence ID" value="NYE49312.1"/>
    <property type="molecule type" value="Genomic_DNA"/>
</dbReference>
<dbReference type="Proteomes" id="UP000589036">
    <property type="component" value="Unassembled WGS sequence"/>
</dbReference>
<accession>A0A852U1R9</accession>
<proteinExistence type="predicted"/>
<reference evidence="1 2" key="1">
    <citation type="submission" date="2020-07" db="EMBL/GenBank/DDBJ databases">
        <title>Sequencing the genomes of 1000 actinobacteria strains.</title>
        <authorList>
            <person name="Klenk H.-P."/>
        </authorList>
    </citation>
    <scope>NUCLEOTIDE SEQUENCE [LARGE SCALE GENOMIC DNA]</scope>
    <source>
        <strain evidence="1 2">CXB654</strain>
    </source>
</reference>
<gene>
    <name evidence="1" type="ORF">HDA32_004432</name>
</gene>
<keyword evidence="2" id="KW-1185">Reference proteome</keyword>
<dbReference type="AlphaFoldDB" id="A0A852U1R9"/>